<name>A0A1R2C112_9CILI</name>
<accession>A0A1R2C112</accession>
<comment type="similarity">
    <text evidence="8">Belongs to the protein kinase superfamily. Ser/Thr protein kinase family. CDPK subfamily.</text>
</comment>
<feature type="domain" description="EF-hand" evidence="10">
    <location>
        <begin position="453"/>
        <end position="486"/>
    </location>
</feature>
<evidence type="ECO:0000256" key="4">
    <source>
        <dbReference type="ARBA" id="ARBA00022741"/>
    </source>
</evidence>
<evidence type="ECO:0000259" key="10">
    <source>
        <dbReference type="PROSITE" id="PS50222"/>
    </source>
</evidence>
<dbReference type="InterPro" id="IPR011009">
    <property type="entry name" value="Kinase-like_dom_sf"/>
</dbReference>
<evidence type="ECO:0000256" key="3">
    <source>
        <dbReference type="ARBA" id="ARBA00022679"/>
    </source>
</evidence>
<dbReference type="Gene3D" id="1.10.238.10">
    <property type="entry name" value="EF-hand"/>
    <property type="match status" value="2"/>
</dbReference>
<reference evidence="11 12" key="1">
    <citation type="submission" date="2016-11" db="EMBL/GenBank/DDBJ databases">
        <title>The macronuclear genome of Stentor coeruleus: a giant cell with tiny introns.</title>
        <authorList>
            <person name="Slabodnick M."/>
            <person name="Ruby J.G."/>
            <person name="Reiff S.B."/>
            <person name="Swart E.C."/>
            <person name="Gosai S."/>
            <person name="Prabakaran S."/>
            <person name="Witkowska E."/>
            <person name="Larue G.E."/>
            <person name="Fisher S."/>
            <person name="Freeman R.M."/>
            <person name="Gunawardena J."/>
            <person name="Chu W."/>
            <person name="Stover N.A."/>
            <person name="Gregory B.D."/>
            <person name="Nowacki M."/>
            <person name="Derisi J."/>
            <person name="Roy S.W."/>
            <person name="Marshall W.F."/>
            <person name="Sood P."/>
        </authorList>
    </citation>
    <scope>NUCLEOTIDE SEQUENCE [LARGE SCALE GENOMIC DNA]</scope>
    <source>
        <strain evidence="11">WM001</strain>
    </source>
</reference>
<evidence type="ECO:0000256" key="8">
    <source>
        <dbReference type="ARBA" id="ARBA00024334"/>
    </source>
</evidence>
<dbReference type="GO" id="GO:0005509">
    <property type="term" value="F:calcium ion binding"/>
    <property type="evidence" value="ECO:0007669"/>
    <property type="project" value="InterPro"/>
</dbReference>
<keyword evidence="2" id="KW-0723">Serine/threonine-protein kinase</keyword>
<dbReference type="OrthoDB" id="4062651at2759"/>
<keyword evidence="3" id="KW-0808">Transferase</keyword>
<evidence type="ECO:0000256" key="2">
    <source>
        <dbReference type="ARBA" id="ARBA00022527"/>
    </source>
</evidence>
<dbReference type="InterPro" id="IPR002048">
    <property type="entry name" value="EF_hand_dom"/>
</dbReference>
<evidence type="ECO:0000256" key="1">
    <source>
        <dbReference type="ARBA" id="ARBA00001946"/>
    </source>
</evidence>
<dbReference type="InterPro" id="IPR050205">
    <property type="entry name" value="CDPK_Ser/Thr_kinases"/>
</dbReference>
<dbReference type="SUPFAM" id="SSF47473">
    <property type="entry name" value="EF-hand"/>
    <property type="match status" value="1"/>
</dbReference>
<dbReference type="PROSITE" id="PS50222">
    <property type="entry name" value="EF_HAND_2"/>
    <property type="match status" value="4"/>
</dbReference>
<feature type="domain" description="EF-hand" evidence="10">
    <location>
        <begin position="382"/>
        <end position="417"/>
    </location>
</feature>
<dbReference type="CDD" id="cd00051">
    <property type="entry name" value="EFh"/>
    <property type="match status" value="2"/>
</dbReference>
<feature type="domain" description="EF-hand" evidence="10">
    <location>
        <begin position="345"/>
        <end position="380"/>
    </location>
</feature>
<evidence type="ECO:0000259" key="9">
    <source>
        <dbReference type="PROSITE" id="PS50011"/>
    </source>
</evidence>
<dbReference type="Pfam" id="PF00069">
    <property type="entry name" value="Pkinase"/>
    <property type="match status" value="1"/>
</dbReference>
<gene>
    <name evidence="11" type="ORF">SteCoe_16526</name>
</gene>
<dbReference type="SUPFAM" id="SSF56112">
    <property type="entry name" value="Protein kinase-like (PK-like)"/>
    <property type="match status" value="1"/>
</dbReference>
<dbReference type="InterPro" id="IPR000719">
    <property type="entry name" value="Prot_kinase_dom"/>
</dbReference>
<dbReference type="Gene3D" id="3.30.200.20">
    <property type="entry name" value="Phosphorylase Kinase, domain 1"/>
    <property type="match status" value="1"/>
</dbReference>
<dbReference type="InterPro" id="IPR018247">
    <property type="entry name" value="EF_Hand_1_Ca_BS"/>
</dbReference>
<dbReference type="Gene3D" id="1.10.510.10">
    <property type="entry name" value="Transferase(Phosphotransferase) domain 1"/>
    <property type="match status" value="1"/>
</dbReference>
<dbReference type="GO" id="GO:0005524">
    <property type="term" value="F:ATP binding"/>
    <property type="evidence" value="ECO:0007669"/>
    <property type="project" value="UniProtKB-KW"/>
</dbReference>
<keyword evidence="4" id="KW-0547">Nucleotide-binding</keyword>
<comment type="caution">
    <text evidence="11">The sequence shown here is derived from an EMBL/GenBank/DDBJ whole genome shotgun (WGS) entry which is preliminary data.</text>
</comment>
<keyword evidence="5" id="KW-0418">Kinase</keyword>
<dbReference type="Pfam" id="PF13499">
    <property type="entry name" value="EF-hand_7"/>
    <property type="match status" value="2"/>
</dbReference>
<keyword evidence="12" id="KW-1185">Reference proteome</keyword>
<proteinExistence type="inferred from homology"/>
<evidence type="ECO:0000256" key="6">
    <source>
        <dbReference type="ARBA" id="ARBA00022837"/>
    </source>
</evidence>
<dbReference type="PROSITE" id="PS50011">
    <property type="entry name" value="PROTEIN_KINASE_DOM"/>
    <property type="match status" value="1"/>
</dbReference>
<dbReference type="SMART" id="SM00054">
    <property type="entry name" value="EFh"/>
    <property type="match status" value="4"/>
</dbReference>
<feature type="domain" description="EF-hand" evidence="10">
    <location>
        <begin position="418"/>
        <end position="452"/>
    </location>
</feature>
<keyword evidence="7" id="KW-0067">ATP-binding</keyword>
<dbReference type="EMBL" id="MPUH01000330">
    <property type="protein sequence ID" value="OMJ82704.1"/>
    <property type="molecule type" value="Genomic_DNA"/>
</dbReference>
<protein>
    <submittedName>
        <fullName evidence="11">Uncharacterized protein</fullName>
    </submittedName>
</protein>
<dbReference type="PANTHER" id="PTHR24349">
    <property type="entry name" value="SERINE/THREONINE-PROTEIN KINASE"/>
    <property type="match status" value="1"/>
</dbReference>
<evidence type="ECO:0000313" key="12">
    <source>
        <dbReference type="Proteomes" id="UP000187209"/>
    </source>
</evidence>
<comment type="cofactor">
    <cofactor evidence="1">
        <name>Mg(2+)</name>
        <dbReference type="ChEBI" id="CHEBI:18420"/>
    </cofactor>
</comment>
<feature type="domain" description="Protein kinase" evidence="9">
    <location>
        <begin position="41"/>
        <end position="299"/>
    </location>
</feature>
<evidence type="ECO:0000256" key="7">
    <source>
        <dbReference type="ARBA" id="ARBA00022840"/>
    </source>
</evidence>
<evidence type="ECO:0000256" key="5">
    <source>
        <dbReference type="ARBA" id="ARBA00022777"/>
    </source>
</evidence>
<dbReference type="PROSITE" id="PS00018">
    <property type="entry name" value="EF_HAND_1"/>
    <property type="match status" value="2"/>
</dbReference>
<dbReference type="GO" id="GO:0004674">
    <property type="term" value="F:protein serine/threonine kinase activity"/>
    <property type="evidence" value="ECO:0007669"/>
    <property type="project" value="UniProtKB-KW"/>
</dbReference>
<keyword evidence="6" id="KW-0106">Calcium</keyword>
<organism evidence="11 12">
    <name type="scientific">Stentor coeruleus</name>
    <dbReference type="NCBI Taxonomy" id="5963"/>
    <lineage>
        <taxon>Eukaryota</taxon>
        <taxon>Sar</taxon>
        <taxon>Alveolata</taxon>
        <taxon>Ciliophora</taxon>
        <taxon>Postciliodesmatophora</taxon>
        <taxon>Heterotrichea</taxon>
        <taxon>Heterotrichida</taxon>
        <taxon>Stentoridae</taxon>
        <taxon>Stentor</taxon>
    </lineage>
</organism>
<evidence type="ECO:0000313" key="11">
    <source>
        <dbReference type="EMBL" id="OMJ82704.1"/>
    </source>
</evidence>
<dbReference type="InterPro" id="IPR011992">
    <property type="entry name" value="EF-hand-dom_pair"/>
</dbReference>
<dbReference type="Proteomes" id="UP000187209">
    <property type="component" value="Unassembled WGS sequence"/>
</dbReference>
<sequence>MGCLSSKSGVNVRATEFNHKILRYQKTTKSLEKNESIVDLYKLEQIIAILPYGNIVKAIHLPTSLLRSIKILNLKINESIYLNENHLRLEVDTLSKLDHPNILKIYDILHDDMKLYIIMEYWEGWLLFDKIKQEGILTEKLTGFIIEQVLSAVKYCHDNKVIHRDLNPKLIFMMNHLDKPIIKIGEFGSSSFIDPEHILEGKFDNSVFVAPEVPLGNYNEKCDIWSVGMIMYALITGRTPFTENLNDICEEIQKKGQINVKILEELGVSQLAIDLILKMLRYDYNQRISATEALSHNWFKLIKSNTEQINKNFEESLNHLSCYSSTSKLIDAIQEFIARQIISHKESKNLIEVFKILDSNWDGKLSKQELIKYYKRSIPEDDAQRLVDDIFRVADSDHSGFIEYSEFIKSSMARNILISKQHLEAAFKMIDCDNNGKICRKELQSILDGTSLSGDKKWMKLLSIADKNNDGEIDIKEFYDMLLEFQ</sequence>
<dbReference type="AlphaFoldDB" id="A0A1R2C112"/>